<evidence type="ECO:0000313" key="2">
    <source>
        <dbReference type="EMBL" id="MQL72409.1"/>
    </source>
</evidence>
<sequence>MHKMASHGNYHDDRVGHQWVSSSTAYQSTSHSPSPLPLASQGSTSQLPPPRKPCIESPPLSMTTSTSSSTDAGLKFEISRL</sequence>
<name>A0A843TVU0_COLES</name>
<proteinExistence type="predicted"/>
<organism evidence="2 3">
    <name type="scientific">Colocasia esculenta</name>
    <name type="common">Wild taro</name>
    <name type="synonym">Arum esculentum</name>
    <dbReference type="NCBI Taxonomy" id="4460"/>
    <lineage>
        <taxon>Eukaryota</taxon>
        <taxon>Viridiplantae</taxon>
        <taxon>Streptophyta</taxon>
        <taxon>Embryophyta</taxon>
        <taxon>Tracheophyta</taxon>
        <taxon>Spermatophyta</taxon>
        <taxon>Magnoliopsida</taxon>
        <taxon>Liliopsida</taxon>
        <taxon>Araceae</taxon>
        <taxon>Aroideae</taxon>
        <taxon>Colocasieae</taxon>
        <taxon>Colocasia</taxon>
    </lineage>
</organism>
<dbReference type="EMBL" id="NMUH01000129">
    <property type="protein sequence ID" value="MQL72409.1"/>
    <property type="molecule type" value="Genomic_DNA"/>
</dbReference>
<comment type="caution">
    <text evidence="2">The sequence shown here is derived from an EMBL/GenBank/DDBJ whole genome shotgun (WGS) entry which is preliminary data.</text>
</comment>
<keyword evidence="3" id="KW-1185">Reference proteome</keyword>
<protein>
    <submittedName>
        <fullName evidence="2">Uncharacterized protein</fullName>
    </submittedName>
</protein>
<feature type="region of interest" description="Disordered" evidence="1">
    <location>
        <begin position="1"/>
        <end position="81"/>
    </location>
</feature>
<accession>A0A843TVU0</accession>
<feature type="compositionally biased region" description="Low complexity" evidence="1">
    <location>
        <begin position="21"/>
        <end position="33"/>
    </location>
</feature>
<dbReference type="AlphaFoldDB" id="A0A843TVU0"/>
<evidence type="ECO:0000313" key="3">
    <source>
        <dbReference type="Proteomes" id="UP000652761"/>
    </source>
</evidence>
<gene>
    <name evidence="2" type="ORF">Taro_004735</name>
</gene>
<evidence type="ECO:0000256" key="1">
    <source>
        <dbReference type="SAM" id="MobiDB-lite"/>
    </source>
</evidence>
<dbReference type="Proteomes" id="UP000652761">
    <property type="component" value="Unassembled WGS sequence"/>
</dbReference>
<reference evidence="2" key="1">
    <citation type="submission" date="2017-07" db="EMBL/GenBank/DDBJ databases">
        <title>Taro Niue Genome Assembly and Annotation.</title>
        <authorList>
            <person name="Atibalentja N."/>
            <person name="Keating K."/>
            <person name="Fields C.J."/>
        </authorList>
    </citation>
    <scope>NUCLEOTIDE SEQUENCE</scope>
    <source>
        <strain evidence="2">Niue_2</strain>
        <tissue evidence="2">Leaf</tissue>
    </source>
</reference>